<keyword evidence="1" id="KW-0378">Hydrolase</keyword>
<dbReference type="GO" id="GO:0006167">
    <property type="term" value="P:AMP biosynthetic process"/>
    <property type="evidence" value="ECO:0007669"/>
    <property type="project" value="TreeGrafter"/>
</dbReference>
<comment type="caution">
    <text evidence="3">The sequence shown here is derived from an EMBL/GenBank/DDBJ whole genome shotgun (WGS) entry which is preliminary data.</text>
</comment>
<dbReference type="Pfam" id="PF00293">
    <property type="entry name" value="NUDIX"/>
    <property type="match status" value="1"/>
</dbReference>
<dbReference type="PROSITE" id="PS51462">
    <property type="entry name" value="NUDIX"/>
    <property type="match status" value="1"/>
</dbReference>
<dbReference type="GO" id="GO:0006754">
    <property type="term" value="P:ATP biosynthetic process"/>
    <property type="evidence" value="ECO:0007669"/>
    <property type="project" value="TreeGrafter"/>
</dbReference>
<dbReference type="GO" id="GO:0004081">
    <property type="term" value="F:bis(5'-nucleosyl)-tetraphosphatase (asymmetrical) activity"/>
    <property type="evidence" value="ECO:0007669"/>
    <property type="project" value="TreeGrafter"/>
</dbReference>
<dbReference type="EMBL" id="JAVHNR010000012">
    <property type="protein sequence ID" value="KAK6329936.1"/>
    <property type="molecule type" value="Genomic_DNA"/>
</dbReference>
<dbReference type="Proteomes" id="UP001313282">
    <property type="component" value="Unassembled WGS sequence"/>
</dbReference>
<protein>
    <recommendedName>
        <fullName evidence="2">Nudix hydrolase domain-containing protein</fullName>
    </recommendedName>
</protein>
<evidence type="ECO:0000259" key="2">
    <source>
        <dbReference type="PROSITE" id="PS51462"/>
    </source>
</evidence>
<dbReference type="InterPro" id="IPR020084">
    <property type="entry name" value="NUDIX_hydrolase_CS"/>
</dbReference>
<gene>
    <name evidence="3" type="ORF">TWF718_003363</name>
</gene>
<evidence type="ECO:0000313" key="4">
    <source>
        <dbReference type="Proteomes" id="UP001313282"/>
    </source>
</evidence>
<dbReference type="AlphaFoldDB" id="A0AAN8RA07"/>
<evidence type="ECO:0000313" key="3">
    <source>
        <dbReference type="EMBL" id="KAK6329936.1"/>
    </source>
</evidence>
<feature type="domain" description="Nudix hydrolase" evidence="2">
    <location>
        <begin position="56"/>
        <end position="230"/>
    </location>
</feature>
<dbReference type="InterPro" id="IPR000086">
    <property type="entry name" value="NUDIX_hydrolase_dom"/>
</dbReference>
<dbReference type="InterPro" id="IPR051325">
    <property type="entry name" value="Nudix_hydrolase_domain"/>
</dbReference>
<dbReference type="PROSITE" id="PS00893">
    <property type="entry name" value="NUDIX_BOX"/>
    <property type="match status" value="1"/>
</dbReference>
<evidence type="ECO:0000256" key="1">
    <source>
        <dbReference type="ARBA" id="ARBA00022801"/>
    </source>
</evidence>
<dbReference type="Gene3D" id="3.90.79.10">
    <property type="entry name" value="Nucleoside Triphosphate Pyrophosphohydrolase"/>
    <property type="match status" value="1"/>
</dbReference>
<organism evidence="3 4">
    <name type="scientific">Orbilia javanica</name>
    <dbReference type="NCBI Taxonomy" id="47235"/>
    <lineage>
        <taxon>Eukaryota</taxon>
        <taxon>Fungi</taxon>
        <taxon>Dikarya</taxon>
        <taxon>Ascomycota</taxon>
        <taxon>Pezizomycotina</taxon>
        <taxon>Orbiliomycetes</taxon>
        <taxon>Orbiliales</taxon>
        <taxon>Orbiliaceae</taxon>
        <taxon>Orbilia</taxon>
    </lineage>
</organism>
<sequence length="259" mass="29471">MGTRVLYMASTENTKSDAPPTPTKLSFFEDSLEENMAQPNASYNIPYESSLICGNAFITGAGAVMFHRKSKRVVLVIDEREAQKALGWFLPKGRRDIGETFEQTAVREGEEEGGYPCRLLPVPVPTRQPKKVVDGNTLSTEPIYMHNWAIPTKRLWPEGGMYTCFWYVCEITDEDVEKVEQERNMKNRMNSAQVHMAEANSTTGKTFIDYHELRYRSELFEYEEAKRLIAESIDSTVFGCVLQTAIELVQKLDEMEGKA</sequence>
<dbReference type="SUPFAM" id="SSF55811">
    <property type="entry name" value="Nudix"/>
    <property type="match status" value="1"/>
</dbReference>
<proteinExistence type="predicted"/>
<keyword evidence="4" id="KW-1185">Reference proteome</keyword>
<dbReference type="PANTHER" id="PTHR21340">
    <property type="entry name" value="DIADENOSINE 5,5-P1,P4-TETRAPHOSPHATE PYROPHOSPHOHYDROLASE MUTT"/>
    <property type="match status" value="1"/>
</dbReference>
<name>A0AAN8RA07_9PEZI</name>
<accession>A0AAN8RA07</accession>
<dbReference type="InterPro" id="IPR015797">
    <property type="entry name" value="NUDIX_hydrolase-like_dom_sf"/>
</dbReference>
<dbReference type="PANTHER" id="PTHR21340:SF0">
    <property type="entry name" value="BIS(5'-NUCLEOSYL)-TETRAPHOSPHATASE [ASYMMETRICAL]"/>
    <property type="match status" value="1"/>
</dbReference>
<reference evidence="3 4" key="1">
    <citation type="submission" date="2019-10" db="EMBL/GenBank/DDBJ databases">
        <authorList>
            <person name="Palmer J.M."/>
        </authorList>
    </citation>
    <scope>NUCLEOTIDE SEQUENCE [LARGE SCALE GENOMIC DNA]</scope>
    <source>
        <strain evidence="3 4">TWF718</strain>
    </source>
</reference>